<protein>
    <submittedName>
        <fullName evidence="1">HlyD family efflux transporter periplasmic adaptor subunit</fullName>
    </submittedName>
</protein>
<dbReference type="Gene3D" id="2.40.50.100">
    <property type="match status" value="1"/>
</dbReference>
<dbReference type="PANTHER" id="PTHR30469:SF15">
    <property type="entry name" value="HLYD FAMILY OF SECRETION PROTEINS"/>
    <property type="match status" value="1"/>
</dbReference>
<dbReference type="Proteomes" id="UP001327459">
    <property type="component" value="Chromosome"/>
</dbReference>
<evidence type="ECO:0000313" key="2">
    <source>
        <dbReference type="Proteomes" id="UP001327459"/>
    </source>
</evidence>
<sequence>MKRIQSSWARRLIGPVALLGAGLAAPAWAVEIEGQLGFADRVALSTPVAGVVESVPVRAGERVEAGALLLALDSTPFDQRHRMAAAQIEGLSLAADEAALDAERVQALYDRTVGSDSERALAVIAREQAQGERDRVRAQAALRAWERDQARLEAPFAARILSVDAAVGEVVSPQLTPPTLIEIARADQLLATSRISADQLGSLALGDEVTVARGDDRRTGMVDAIRAFSDGNGPVQYELAVRVERGDGWRAGQSVVLELPDD</sequence>
<dbReference type="RefSeq" id="WP_322521912.1">
    <property type="nucleotide sequence ID" value="NZ_CP140153.1"/>
</dbReference>
<evidence type="ECO:0000313" key="1">
    <source>
        <dbReference type="EMBL" id="WQH16927.1"/>
    </source>
</evidence>
<reference evidence="1 2" key="1">
    <citation type="submission" date="2023-11" db="EMBL/GenBank/DDBJ databases">
        <title>MicrobeMod: A computational toolkit for identifying prokaryotic methylation and restriction-modification with nanopore sequencing.</title>
        <authorList>
            <person name="Crits-Christoph A."/>
            <person name="Kang S.C."/>
            <person name="Lee H."/>
            <person name="Ostrov N."/>
        </authorList>
    </citation>
    <scope>NUCLEOTIDE SEQUENCE [LARGE SCALE GENOMIC DNA]</scope>
    <source>
        <strain evidence="1 2">ATCC 49870</strain>
    </source>
</reference>
<dbReference type="EMBL" id="CP140153">
    <property type="protein sequence ID" value="WQH16927.1"/>
    <property type="molecule type" value="Genomic_DNA"/>
</dbReference>
<accession>A0ABZ0Z0G5</accession>
<dbReference type="SUPFAM" id="SSF111369">
    <property type="entry name" value="HlyD-like secretion proteins"/>
    <property type="match status" value="1"/>
</dbReference>
<gene>
    <name evidence="1" type="ORF">SR882_03210</name>
</gene>
<dbReference type="Gene3D" id="1.10.287.470">
    <property type="entry name" value="Helix hairpin bin"/>
    <property type="match status" value="1"/>
</dbReference>
<keyword evidence="2" id="KW-1185">Reference proteome</keyword>
<organism evidence="1 2">
    <name type="scientific">Guyparkeria halophila</name>
    <dbReference type="NCBI Taxonomy" id="47960"/>
    <lineage>
        <taxon>Bacteria</taxon>
        <taxon>Pseudomonadati</taxon>
        <taxon>Pseudomonadota</taxon>
        <taxon>Gammaproteobacteria</taxon>
        <taxon>Chromatiales</taxon>
        <taxon>Thioalkalibacteraceae</taxon>
        <taxon>Guyparkeria</taxon>
    </lineage>
</organism>
<dbReference type="PANTHER" id="PTHR30469">
    <property type="entry name" value="MULTIDRUG RESISTANCE PROTEIN MDTA"/>
    <property type="match status" value="1"/>
</dbReference>
<proteinExistence type="predicted"/>
<name>A0ABZ0Z0G5_9GAMM</name>
<dbReference type="Gene3D" id="2.40.30.170">
    <property type="match status" value="1"/>
</dbReference>